<dbReference type="STRING" id="1499967.U27_03823"/>
<dbReference type="NCBIfam" id="TIGR00377">
    <property type="entry name" value="ant_ant_sig"/>
    <property type="match status" value="1"/>
</dbReference>
<dbReference type="InterPro" id="IPR003658">
    <property type="entry name" value="Anti-sigma_ant"/>
</dbReference>
<evidence type="ECO:0000313" key="4">
    <source>
        <dbReference type="EMBL" id="GAK56859.1"/>
    </source>
</evidence>
<name>A0A081BX04_VECG1</name>
<reference evidence="4" key="1">
    <citation type="journal article" date="2015" name="PeerJ">
        <title>First genomic representation of candidate bacterial phylum KSB3 points to enhanced environmental sensing as a trigger of wastewater bulking.</title>
        <authorList>
            <person name="Sekiguchi Y."/>
            <person name="Ohashi A."/>
            <person name="Parks D.H."/>
            <person name="Yamauchi T."/>
            <person name="Tyson G.W."/>
            <person name="Hugenholtz P."/>
        </authorList>
    </citation>
    <scope>NUCLEOTIDE SEQUENCE [LARGE SCALE GENOMIC DNA]</scope>
</reference>
<gene>
    <name evidence="4" type="ORF">U27_03823</name>
</gene>
<keyword evidence="5" id="KW-1185">Reference proteome</keyword>
<dbReference type="PROSITE" id="PS50801">
    <property type="entry name" value="STAS"/>
    <property type="match status" value="1"/>
</dbReference>
<dbReference type="SUPFAM" id="SSF52091">
    <property type="entry name" value="SpoIIaa-like"/>
    <property type="match status" value="1"/>
</dbReference>
<evidence type="ECO:0000259" key="3">
    <source>
        <dbReference type="PROSITE" id="PS50801"/>
    </source>
</evidence>
<dbReference type="Proteomes" id="UP000030661">
    <property type="component" value="Unassembled WGS sequence"/>
</dbReference>
<dbReference type="GO" id="GO:0043856">
    <property type="term" value="F:anti-sigma factor antagonist activity"/>
    <property type="evidence" value="ECO:0007669"/>
    <property type="project" value="InterPro"/>
</dbReference>
<evidence type="ECO:0000256" key="2">
    <source>
        <dbReference type="RuleBase" id="RU003749"/>
    </source>
</evidence>
<feature type="domain" description="STAS" evidence="3">
    <location>
        <begin position="7"/>
        <end position="116"/>
    </location>
</feature>
<comment type="similarity">
    <text evidence="1 2">Belongs to the anti-sigma-factor antagonist family.</text>
</comment>
<accession>A0A081BX04</accession>
<dbReference type="Pfam" id="PF01740">
    <property type="entry name" value="STAS"/>
    <property type="match status" value="1"/>
</dbReference>
<dbReference type="eggNOG" id="COG1366">
    <property type="taxonomic scope" value="Bacteria"/>
</dbReference>
<evidence type="ECO:0000256" key="1">
    <source>
        <dbReference type="ARBA" id="ARBA00009013"/>
    </source>
</evidence>
<dbReference type="InterPro" id="IPR036513">
    <property type="entry name" value="STAS_dom_sf"/>
</dbReference>
<dbReference type="CDD" id="cd07043">
    <property type="entry name" value="STAS_anti-anti-sigma_factors"/>
    <property type="match status" value="1"/>
</dbReference>
<protein>
    <recommendedName>
        <fullName evidence="2">Anti-sigma factor antagonist</fullName>
    </recommendedName>
</protein>
<sequence>MHKVDILIETVEQHPELVMVRINGPLDTVASYEFHEKMESLVKGGVYKFIVNLERLDYISSAGIGVFPGMALELQKNNGGIVFINVPPKIYKLFDMIGLTTIFSIKQTLEEAIKELNPHES</sequence>
<dbReference type="PANTHER" id="PTHR33495">
    <property type="entry name" value="ANTI-SIGMA FACTOR ANTAGONIST TM_1081-RELATED-RELATED"/>
    <property type="match status" value="1"/>
</dbReference>
<organism evidence="4">
    <name type="scientific">Vecturithrix granuli</name>
    <dbReference type="NCBI Taxonomy" id="1499967"/>
    <lineage>
        <taxon>Bacteria</taxon>
        <taxon>Candidatus Moduliflexota</taxon>
        <taxon>Candidatus Vecturitrichia</taxon>
        <taxon>Candidatus Vecturitrichales</taxon>
        <taxon>Candidatus Vecturitrichaceae</taxon>
        <taxon>Candidatus Vecturithrix</taxon>
    </lineage>
</organism>
<proteinExistence type="inferred from homology"/>
<dbReference type="Gene3D" id="3.30.750.24">
    <property type="entry name" value="STAS domain"/>
    <property type="match status" value="1"/>
</dbReference>
<dbReference type="AlphaFoldDB" id="A0A081BX04"/>
<dbReference type="EMBL" id="DF820465">
    <property type="protein sequence ID" value="GAK56859.1"/>
    <property type="molecule type" value="Genomic_DNA"/>
</dbReference>
<evidence type="ECO:0000313" key="5">
    <source>
        <dbReference type="Proteomes" id="UP000030661"/>
    </source>
</evidence>
<dbReference type="InterPro" id="IPR002645">
    <property type="entry name" value="STAS_dom"/>
</dbReference>
<dbReference type="HOGENOM" id="CLU_115403_9_3_0"/>